<evidence type="ECO:0000256" key="1">
    <source>
        <dbReference type="SAM" id="Phobius"/>
    </source>
</evidence>
<evidence type="ECO:0000313" key="2">
    <source>
        <dbReference type="EMBL" id="KAF5776367.1"/>
    </source>
</evidence>
<protein>
    <submittedName>
        <fullName evidence="2">Uncharacterized protein</fullName>
    </submittedName>
</protein>
<feature type="transmembrane region" description="Helical" evidence="1">
    <location>
        <begin position="31"/>
        <end position="55"/>
    </location>
</feature>
<gene>
    <name evidence="2" type="ORF">HanXRQr2_Chr12g0523471</name>
</gene>
<reference evidence="2" key="2">
    <citation type="submission" date="2020-06" db="EMBL/GenBank/DDBJ databases">
        <title>Helianthus annuus Genome sequencing and assembly Release 2.</title>
        <authorList>
            <person name="Gouzy J."/>
            <person name="Langlade N."/>
            <person name="Munos S."/>
        </authorList>
    </citation>
    <scope>NUCLEOTIDE SEQUENCE</scope>
    <source>
        <tissue evidence="2">Leaves</tissue>
    </source>
</reference>
<dbReference type="AlphaFoldDB" id="A0A9K3HD07"/>
<keyword evidence="1" id="KW-1133">Transmembrane helix</keyword>
<organism evidence="2 3">
    <name type="scientific">Helianthus annuus</name>
    <name type="common">Common sunflower</name>
    <dbReference type="NCBI Taxonomy" id="4232"/>
    <lineage>
        <taxon>Eukaryota</taxon>
        <taxon>Viridiplantae</taxon>
        <taxon>Streptophyta</taxon>
        <taxon>Embryophyta</taxon>
        <taxon>Tracheophyta</taxon>
        <taxon>Spermatophyta</taxon>
        <taxon>Magnoliopsida</taxon>
        <taxon>eudicotyledons</taxon>
        <taxon>Gunneridae</taxon>
        <taxon>Pentapetalae</taxon>
        <taxon>asterids</taxon>
        <taxon>campanulids</taxon>
        <taxon>Asterales</taxon>
        <taxon>Asteraceae</taxon>
        <taxon>Asteroideae</taxon>
        <taxon>Heliantheae alliance</taxon>
        <taxon>Heliantheae</taxon>
        <taxon>Helianthus</taxon>
    </lineage>
</organism>
<sequence length="56" mass="6539">MKSESLVGILWGTISNELKNRRYPSAHRGNVFMHLTVIHMIFWFLHAAKILLVVVY</sequence>
<name>A0A9K3HD07_HELAN</name>
<comment type="caution">
    <text evidence="2">The sequence shown here is derived from an EMBL/GenBank/DDBJ whole genome shotgun (WGS) entry which is preliminary data.</text>
</comment>
<accession>A0A9K3HD07</accession>
<dbReference type="EMBL" id="MNCJ02000327">
    <property type="protein sequence ID" value="KAF5776367.1"/>
    <property type="molecule type" value="Genomic_DNA"/>
</dbReference>
<keyword evidence="1" id="KW-0472">Membrane</keyword>
<evidence type="ECO:0000313" key="3">
    <source>
        <dbReference type="Proteomes" id="UP000215914"/>
    </source>
</evidence>
<dbReference type="Proteomes" id="UP000215914">
    <property type="component" value="Unassembled WGS sequence"/>
</dbReference>
<reference evidence="2" key="1">
    <citation type="journal article" date="2017" name="Nature">
        <title>The sunflower genome provides insights into oil metabolism, flowering and Asterid evolution.</title>
        <authorList>
            <person name="Badouin H."/>
            <person name="Gouzy J."/>
            <person name="Grassa C.J."/>
            <person name="Murat F."/>
            <person name="Staton S.E."/>
            <person name="Cottret L."/>
            <person name="Lelandais-Briere C."/>
            <person name="Owens G.L."/>
            <person name="Carrere S."/>
            <person name="Mayjonade B."/>
            <person name="Legrand L."/>
            <person name="Gill N."/>
            <person name="Kane N.C."/>
            <person name="Bowers J.E."/>
            <person name="Hubner S."/>
            <person name="Bellec A."/>
            <person name="Berard A."/>
            <person name="Berges H."/>
            <person name="Blanchet N."/>
            <person name="Boniface M.C."/>
            <person name="Brunel D."/>
            <person name="Catrice O."/>
            <person name="Chaidir N."/>
            <person name="Claudel C."/>
            <person name="Donnadieu C."/>
            <person name="Faraut T."/>
            <person name="Fievet G."/>
            <person name="Helmstetter N."/>
            <person name="King M."/>
            <person name="Knapp S.J."/>
            <person name="Lai Z."/>
            <person name="Le Paslier M.C."/>
            <person name="Lippi Y."/>
            <person name="Lorenzon L."/>
            <person name="Mandel J.R."/>
            <person name="Marage G."/>
            <person name="Marchand G."/>
            <person name="Marquand E."/>
            <person name="Bret-Mestries E."/>
            <person name="Morien E."/>
            <person name="Nambeesan S."/>
            <person name="Nguyen T."/>
            <person name="Pegot-Espagnet P."/>
            <person name="Pouilly N."/>
            <person name="Raftis F."/>
            <person name="Sallet E."/>
            <person name="Schiex T."/>
            <person name="Thomas J."/>
            <person name="Vandecasteele C."/>
            <person name="Vares D."/>
            <person name="Vear F."/>
            <person name="Vautrin S."/>
            <person name="Crespi M."/>
            <person name="Mangin B."/>
            <person name="Burke J.M."/>
            <person name="Salse J."/>
            <person name="Munos S."/>
            <person name="Vincourt P."/>
            <person name="Rieseberg L.H."/>
            <person name="Langlade N.B."/>
        </authorList>
    </citation>
    <scope>NUCLEOTIDE SEQUENCE</scope>
    <source>
        <tissue evidence="2">Leaves</tissue>
    </source>
</reference>
<keyword evidence="1" id="KW-0812">Transmembrane</keyword>
<keyword evidence="3" id="KW-1185">Reference proteome</keyword>
<proteinExistence type="predicted"/>
<dbReference type="Gramene" id="mRNA:HanXRQr2_Chr12g0523471">
    <property type="protein sequence ID" value="mRNA:HanXRQr2_Chr12g0523471"/>
    <property type="gene ID" value="HanXRQr2_Chr12g0523471"/>
</dbReference>